<dbReference type="Gene3D" id="2.30.39.10">
    <property type="entry name" value="Alpha-1-antitrypsin, domain 1"/>
    <property type="match status" value="1"/>
</dbReference>
<dbReference type="STRING" id="9365.ENSEEUP00000003008"/>
<dbReference type="InterPro" id="IPR023795">
    <property type="entry name" value="Serpin_CS"/>
</dbReference>
<dbReference type="PROSITE" id="PS00284">
    <property type="entry name" value="SERPIN"/>
    <property type="match status" value="1"/>
</dbReference>
<dbReference type="InterPro" id="IPR042178">
    <property type="entry name" value="Serpin_sf_1"/>
</dbReference>
<dbReference type="RefSeq" id="XP_007529170.2">
    <property type="nucleotide sequence ID" value="XM_007529108.3"/>
</dbReference>
<accession>A0A1S3A4E0</accession>
<dbReference type="eggNOG" id="KOG2392">
    <property type="taxonomic scope" value="Eukaryota"/>
</dbReference>
<comment type="similarity">
    <text evidence="1">Belongs to the serpin family.</text>
</comment>
<reference evidence="4" key="1">
    <citation type="submission" date="2025-08" db="UniProtKB">
        <authorList>
            <consortium name="RefSeq"/>
        </authorList>
    </citation>
    <scope>IDENTIFICATION</scope>
</reference>
<dbReference type="GeneID" id="103118891"/>
<dbReference type="GO" id="GO:0004867">
    <property type="term" value="F:serine-type endopeptidase inhibitor activity"/>
    <property type="evidence" value="ECO:0007669"/>
    <property type="project" value="InterPro"/>
</dbReference>
<evidence type="ECO:0000313" key="3">
    <source>
        <dbReference type="Proteomes" id="UP001652624"/>
    </source>
</evidence>
<sequence length="483" mass="52850">MARGRGVTALPGGAWARAGQCCPCSVHAACSSCRLRRCPLQACRSPWGSEQTGRSVGPGCCPGSSTTVGMTMTSLLGLGLRLGLLLAGLVPLQGLLEPGLAPWHPGVLRERKAAQELARRNTAFGLKLFRKLVAHDSGGNVFFSPFSISMAFAMLSLGAQDSTLAEIREGFLFGGLSDRALHEGFSHLLRQLEQSGPDLSLALQNALFIDHKLRPQPQFLTDAKRLYGADTVPADFHNMEATARQVNDYVSQKTHGKITDLVRSVAPGTVMLLVNCIFLQAKWKHEFDPKETRQEDFFLSTNRSVKVEMMSRRGEYQVGHNDQLSCSVLEMPYEGDVTVTFILPDEGKMEQVERAMGLDAWDGLMVSCVKRVVDVFVPKFTITGSYDLKRTLSYMGVSKIFEEQGELTGISPHRSLKVGKAVHKAKLKMDERGVEVAAGTGAQTLPMETPVTYKLNRPFLMILSDKTMQSVLFLGKLANLSGK</sequence>
<evidence type="ECO:0000313" key="4">
    <source>
        <dbReference type="RefSeq" id="XP_007529170.2"/>
    </source>
</evidence>
<feature type="domain" description="Serpin" evidence="2">
    <location>
        <begin position="126"/>
        <end position="480"/>
    </location>
</feature>
<dbReference type="InterPro" id="IPR023796">
    <property type="entry name" value="Serpin_dom"/>
</dbReference>
<organism evidence="3 4">
    <name type="scientific">Erinaceus europaeus</name>
    <name type="common">Western European hedgehog</name>
    <dbReference type="NCBI Taxonomy" id="9365"/>
    <lineage>
        <taxon>Eukaryota</taxon>
        <taxon>Metazoa</taxon>
        <taxon>Chordata</taxon>
        <taxon>Craniata</taxon>
        <taxon>Vertebrata</taxon>
        <taxon>Euteleostomi</taxon>
        <taxon>Mammalia</taxon>
        <taxon>Eutheria</taxon>
        <taxon>Laurasiatheria</taxon>
        <taxon>Eulipotyphla</taxon>
        <taxon>Erinaceidae</taxon>
        <taxon>Erinaceinae</taxon>
        <taxon>Erinaceus</taxon>
    </lineage>
</organism>
<dbReference type="SUPFAM" id="SSF56574">
    <property type="entry name" value="Serpins"/>
    <property type="match status" value="1"/>
</dbReference>
<dbReference type="InParanoid" id="A0A1S3A4E0"/>
<dbReference type="Proteomes" id="UP001652624">
    <property type="component" value="Chromosome 22"/>
</dbReference>
<proteinExistence type="inferred from homology"/>
<dbReference type="SMART" id="SM00093">
    <property type="entry name" value="SERPIN"/>
    <property type="match status" value="1"/>
</dbReference>
<dbReference type="InterPro" id="IPR000215">
    <property type="entry name" value="Serpin_fam"/>
</dbReference>
<keyword evidence="3" id="KW-1185">Reference proteome</keyword>
<dbReference type="PANTHER" id="PTHR11461">
    <property type="entry name" value="SERINE PROTEASE INHIBITOR, SERPIN"/>
    <property type="match status" value="1"/>
</dbReference>
<dbReference type="CDD" id="cd19558">
    <property type="entry name" value="serpinA12_vaspin"/>
    <property type="match status" value="1"/>
</dbReference>
<dbReference type="FunCoup" id="A0A1S3A4E0">
    <property type="interactions" value="22"/>
</dbReference>
<gene>
    <name evidence="4" type="primary">LOC103118891</name>
</gene>
<dbReference type="PANTHER" id="PTHR11461:SF157">
    <property type="entry name" value="SERPIN A12"/>
    <property type="match status" value="1"/>
</dbReference>
<dbReference type="InterPro" id="IPR042185">
    <property type="entry name" value="Serpin_sf_2"/>
</dbReference>
<evidence type="ECO:0000256" key="1">
    <source>
        <dbReference type="RuleBase" id="RU000411"/>
    </source>
</evidence>
<protein>
    <submittedName>
        <fullName evidence="4">Serpin A12 isoform X1</fullName>
    </submittedName>
</protein>
<dbReference type="AlphaFoldDB" id="A0A1S3A4E0"/>
<evidence type="ECO:0000259" key="2">
    <source>
        <dbReference type="SMART" id="SM00093"/>
    </source>
</evidence>
<dbReference type="GO" id="GO:0005615">
    <property type="term" value="C:extracellular space"/>
    <property type="evidence" value="ECO:0007669"/>
    <property type="project" value="InterPro"/>
</dbReference>
<dbReference type="InterPro" id="IPR036186">
    <property type="entry name" value="Serpin_sf"/>
</dbReference>
<dbReference type="OrthoDB" id="671595at2759"/>
<name>A0A1S3A4E0_ERIEU</name>
<dbReference type="Gene3D" id="3.30.497.10">
    <property type="entry name" value="Antithrombin, subunit I, domain 2"/>
    <property type="match status" value="1"/>
</dbReference>
<dbReference type="Pfam" id="PF00079">
    <property type="entry name" value="Serpin"/>
    <property type="match status" value="1"/>
</dbReference>